<proteinExistence type="predicted"/>
<dbReference type="AlphaFoldDB" id="A0A482IQX1"/>
<sequence length="496" mass="52994">MRHQSFVVSSVLSRILIGGFHALAGIGLGTSLIFESGDDVCRPRSFLSAPDCSALTLLPEDIGSCLQRWWSIALTVAILSKLAARRPSRRSHRSAGKWVLSSFAGATYLSPILFASGNFGLCTLPARPFRVRGEIRLMHRLRSDHESIHLRFGHSRRQSMSLRLTYAVGLAVALGPAASVTWAQTCPLSQVTSSTLPPLLVNAKTMRRTQPDVVAYTSQVARDDDGAPNAYHRGNTDASTDPGLDHICVGGSVLEFVDNRLYNRYGDGGSVGKLGGANRSQMCKEDYIAIRDAGFPECGPGRLCMIWYGIASEPRACGYPSSFGQASDKRCGTPILQLDSRKQSSNYYLTTTALRRPGVTDTSRVQADYVDAAKVPYVVLPGKIKLPVDTPWAVGDLAVVVWKSRSVYAVVGDTGPGNKLGEASRAALAALHGGKSVAPIDSTDPATTLIFPGTAHKLRGRWPLSAADIDTEGKKLVEQAGGAAALSNCPGLSGLR</sequence>
<dbReference type="Proteomes" id="UP000253772">
    <property type="component" value="Chromosome c1"/>
</dbReference>
<reference evidence="2 3" key="1">
    <citation type="submission" date="2019-03" db="EMBL/GenBank/DDBJ databases">
        <title>Comparative insights into the high quality Complete genome sequence of highly metal resistant Cupriavidus metallidurans strain BS1 isolated from a gold-copper mine.</title>
        <authorList>
            <person name="Mazhar H.S."/>
            <person name="Rensing C."/>
        </authorList>
    </citation>
    <scope>NUCLEOTIDE SEQUENCE [LARGE SCALE GENOMIC DNA]</scope>
    <source>
        <strain evidence="2 3">BS1</strain>
    </source>
</reference>
<feature type="transmembrane region" description="Helical" evidence="1">
    <location>
        <begin position="12"/>
        <end position="34"/>
    </location>
</feature>
<evidence type="ECO:0000313" key="3">
    <source>
        <dbReference type="Proteomes" id="UP000253772"/>
    </source>
</evidence>
<organism evidence="2 3">
    <name type="scientific">Cupriavidus metallidurans</name>
    <dbReference type="NCBI Taxonomy" id="119219"/>
    <lineage>
        <taxon>Bacteria</taxon>
        <taxon>Pseudomonadati</taxon>
        <taxon>Pseudomonadota</taxon>
        <taxon>Betaproteobacteria</taxon>
        <taxon>Burkholderiales</taxon>
        <taxon>Burkholderiaceae</taxon>
        <taxon>Cupriavidus</taxon>
    </lineage>
</organism>
<accession>A0A482IQX1</accession>
<name>A0A482IQX1_9BURK</name>
<keyword evidence="1" id="KW-0472">Membrane</keyword>
<gene>
    <name evidence="2" type="ORF">DDF84_009200</name>
</gene>
<evidence type="ECO:0000256" key="1">
    <source>
        <dbReference type="SAM" id="Phobius"/>
    </source>
</evidence>
<protein>
    <submittedName>
        <fullName evidence="2">Uncharacterized protein</fullName>
    </submittedName>
</protein>
<keyword evidence="1" id="KW-1133">Transmembrane helix</keyword>
<evidence type="ECO:0000313" key="2">
    <source>
        <dbReference type="EMBL" id="QBP09927.1"/>
    </source>
</evidence>
<dbReference type="OrthoDB" id="9182643at2"/>
<keyword evidence="1" id="KW-0812">Transmembrane</keyword>
<dbReference type="EMBL" id="CP037900">
    <property type="protein sequence ID" value="QBP09927.1"/>
    <property type="molecule type" value="Genomic_DNA"/>
</dbReference>